<evidence type="ECO:0000256" key="1">
    <source>
        <dbReference type="ARBA" id="ARBA00001782"/>
    </source>
</evidence>
<evidence type="ECO:0000256" key="2">
    <source>
        <dbReference type="ARBA" id="ARBA00001936"/>
    </source>
</evidence>
<feature type="domain" description="Protein UNC80 C-terminal" evidence="17">
    <location>
        <begin position="27"/>
        <end position="59"/>
    </location>
</feature>
<dbReference type="PROSITE" id="PS01086">
    <property type="entry name" value="RIBUL_P_3_EPIMER_2"/>
    <property type="match status" value="1"/>
</dbReference>
<keyword evidence="11" id="KW-0408">Iron</keyword>
<gene>
    <name evidence="18" type="ORF">EOD39_2071</name>
</gene>
<sequence>MEAENGAPVNYQHHSDTGRNLNLNYRLDQECLEFFNIPEAQSARYFLMDKRWNLIHYAKKADCLQACFVKLDLMLMVLEALVPCFLQRLKKETIALETASAARDEITAIATLATSLQALLYSVEALTSSQQLQLPTPLVRGRSCRGTAWIFGAEKAKSITMSYTAKIGPSILNSNLACLGSECIRMLDCGADYLHLDVMDGHFVPNITFGHPVVECLRKQLGQGPFFDMHMMVSRPEQWVKPMAAAGANQYTFHLEATVNAGALIKDIRENGMKVGLAIKPGTTVEELGPWAGQIDMALVMTVEPGFGGQKFMEDMMPKVNWLRTQFPSLDIEVDGGVGPDTIHKCAEAGANMIVSGSAVMKSDDPRQTRGGYGVEATGRLEQEQWDRWSGGSFHGAEALICGYALWN</sequence>
<evidence type="ECO:0000313" key="19">
    <source>
        <dbReference type="Proteomes" id="UP000289886"/>
    </source>
</evidence>
<keyword evidence="12" id="KW-0464">Manganese</keyword>
<dbReference type="CDD" id="cd00429">
    <property type="entry name" value="RPE"/>
    <property type="match status" value="1"/>
</dbReference>
<keyword evidence="9" id="KW-0479">Metal-binding</keyword>
<evidence type="ECO:0000256" key="14">
    <source>
        <dbReference type="ARBA" id="ARBA00023277"/>
    </source>
</evidence>
<dbReference type="FunFam" id="3.20.20.70:FF:000191">
    <property type="entry name" value="ribulose-phosphate 3-epimerase isoform X2"/>
    <property type="match status" value="1"/>
</dbReference>
<evidence type="ECO:0000256" key="15">
    <source>
        <dbReference type="ARBA" id="ARBA00023285"/>
    </source>
</evidence>
<evidence type="ECO:0000256" key="5">
    <source>
        <dbReference type="ARBA" id="ARBA00001954"/>
    </source>
</evidence>
<dbReference type="Pfam" id="PF20262">
    <property type="entry name" value="UNC80_C"/>
    <property type="match status" value="2"/>
</dbReference>
<dbReference type="AlphaFoldDB" id="A0A444U4D8"/>
<evidence type="ECO:0000256" key="11">
    <source>
        <dbReference type="ARBA" id="ARBA00023004"/>
    </source>
</evidence>
<dbReference type="InterPro" id="IPR000056">
    <property type="entry name" value="Ribul_P_3_epim-like"/>
</dbReference>
<keyword evidence="19" id="KW-1185">Reference proteome</keyword>
<evidence type="ECO:0000256" key="16">
    <source>
        <dbReference type="ARBA" id="ARBA00057323"/>
    </source>
</evidence>
<evidence type="ECO:0000256" key="10">
    <source>
        <dbReference type="ARBA" id="ARBA00022833"/>
    </source>
</evidence>
<evidence type="ECO:0000256" key="6">
    <source>
        <dbReference type="ARBA" id="ARBA00009541"/>
    </source>
</evidence>
<comment type="subunit">
    <text evidence="7">Homodimer.</text>
</comment>
<dbReference type="GO" id="GO:0005975">
    <property type="term" value="P:carbohydrate metabolic process"/>
    <property type="evidence" value="ECO:0007669"/>
    <property type="project" value="InterPro"/>
</dbReference>
<evidence type="ECO:0000256" key="9">
    <source>
        <dbReference type="ARBA" id="ARBA00022723"/>
    </source>
</evidence>
<comment type="cofactor">
    <cofactor evidence="4">
        <name>Zn(2+)</name>
        <dbReference type="ChEBI" id="CHEBI:29105"/>
    </cofactor>
</comment>
<evidence type="ECO:0000256" key="12">
    <source>
        <dbReference type="ARBA" id="ARBA00023211"/>
    </source>
</evidence>
<keyword evidence="14" id="KW-0119">Carbohydrate metabolism</keyword>
<keyword evidence="10" id="KW-0862">Zinc</keyword>
<dbReference type="InterPro" id="IPR026019">
    <property type="entry name" value="Ribul_P_3_epim"/>
</dbReference>
<evidence type="ECO:0000256" key="3">
    <source>
        <dbReference type="ARBA" id="ARBA00001941"/>
    </source>
</evidence>
<accession>A0A444U4D8</accession>
<keyword evidence="15" id="KW-0170">Cobalt</keyword>
<dbReference type="Pfam" id="PF00834">
    <property type="entry name" value="Ribul_P_3_epim"/>
    <property type="match status" value="1"/>
</dbReference>
<comment type="caution">
    <text evidence="18">The sequence shown here is derived from an EMBL/GenBank/DDBJ whole genome shotgun (WGS) entry which is preliminary data.</text>
</comment>
<comment type="catalytic activity">
    <reaction evidence="1">
        <text>D-ribulose 5-phosphate = D-xylulose 5-phosphate</text>
        <dbReference type="Rhea" id="RHEA:13677"/>
        <dbReference type="ChEBI" id="CHEBI:57737"/>
        <dbReference type="ChEBI" id="CHEBI:58121"/>
        <dbReference type="EC" id="5.1.3.1"/>
    </reaction>
</comment>
<comment type="cofactor">
    <cofactor evidence="5">
        <name>Fe(2+)</name>
        <dbReference type="ChEBI" id="CHEBI:29033"/>
    </cofactor>
</comment>
<evidence type="ECO:0000259" key="17">
    <source>
        <dbReference type="Pfam" id="PF20262"/>
    </source>
</evidence>
<comment type="cofactor">
    <cofactor evidence="2">
        <name>Mn(2+)</name>
        <dbReference type="ChEBI" id="CHEBI:29035"/>
    </cofactor>
</comment>
<dbReference type="NCBIfam" id="NF004076">
    <property type="entry name" value="PRK05581.1-4"/>
    <property type="match status" value="1"/>
</dbReference>
<dbReference type="EC" id="5.1.3.1" evidence="8"/>
<evidence type="ECO:0000256" key="7">
    <source>
        <dbReference type="ARBA" id="ARBA00011738"/>
    </source>
</evidence>
<dbReference type="InterPro" id="IPR011060">
    <property type="entry name" value="RibuloseP-bd_barrel"/>
</dbReference>
<feature type="domain" description="Protein UNC80 C-terminal" evidence="17">
    <location>
        <begin position="74"/>
        <end position="130"/>
    </location>
</feature>
<dbReference type="PANTHER" id="PTHR11749">
    <property type="entry name" value="RIBULOSE-5-PHOSPHATE-3-EPIMERASE"/>
    <property type="match status" value="1"/>
</dbReference>
<dbReference type="GO" id="GO:0006098">
    <property type="term" value="P:pentose-phosphate shunt"/>
    <property type="evidence" value="ECO:0007669"/>
    <property type="project" value="InterPro"/>
</dbReference>
<dbReference type="HAMAP" id="MF_02227">
    <property type="entry name" value="RPE"/>
    <property type="match status" value="1"/>
</dbReference>
<organism evidence="18 19">
    <name type="scientific">Acipenser ruthenus</name>
    <name type="common">Sterlet sturgeon</name>
    <dbReference type="NCBI Taxonomy" id="7906"/>
    <lineage>
        <taxon>Eukaryota</taxon>
        <taxon>Metazoa</taxon>
        <taxon>Chordata</taxon>
        <taxon>Craniata</taxon>
        <taxon>Vertebrata</taxon>
        <taxon>Euteleostomi</taxon>
        <taxon>Actinopterygii</taxon>
        <taxon>Chondrostei</taxon>
        <taxon>Acipenseriformes</taxon>
        <taxon>Acipenseridae</taxon>
        <taxon>Acipenser</taxon>
    </lineage>
</organism>
<protein>
    <recommendedName>
        <fullName evidence="8">ribulose-phosphate 3-epimerase</fullName>
        <ecNumber evidence="8">5.1.3.1</ecNumber>
    </recommendedName>
</protein>
<comment type="cofactor">
    <cofactor evidence="3">
        <name>Co(2+)</name>
        <dbReference type="ChEBI" id="CHEBI:48828"/>
    </cofactor>
</comment>
<comment type="similarity">
    <text evidence="6">Belongs to the ribulose-phosphate 3-epimerase family.</text>
</comment>
<name>A0A444U4D8_ACIRT</name>
<proteinExistence type="inferred from homology"/>
<dbReference type="PROSITE" id="PS01085">
    <property type="entry name" value="RIBUL_P_3_EPIMER_1"/>
    <property type="match status" value="1"/>
</dbReference>
<dbReference type="Proteomes" id="UP000289886">
    <property type="component" value="Unassembled WGS sequence"/>
</dbReference>
<evidence type="ECO:0000313" key="18">
    <source>
        <dbReference type="EMBL" id="RXM30010.1"/>
    </source>
</evidence>
<dbReference type="EMBL" id="SCEB01215349">
    <property type="protein sequence ID" value="RXM30010.1"/>
    <property type="molecule type" value="Genomic_DNA"/>
</dbReference>
<evidence type="ECO:0000256" key="8">
    <source>
        <dbReference type="ARBA" id="ARBA00013188"/>
    </source>
</evidence>
<comment type="function">
    <text evidence="16">Catalyzes the reversible epimerization of D-ribulose 5-phosphate to D-xylulose 5-phosphate.</text>
</comment>
<dbReference type="Gene3D" id="3.20.20.70">
    <property type="entry name" value="Aldolase class I"/>
    <property type="match status" value="1"/>
</dbReference>
<reference evidence="18 19" key="1">
    <citation type="submission" date="2019-01" db="EMBL/GenBank/DDBJ databases">
        <title>Draft Genome and Complete Hox-Cluster Characterization of the Sterlet Sturgeon (Acipenser ruthenus).</title>
        <authorList>
            <person name="Wei Q."/>
        </authorList>
    </citation>
    <scope>NUCLEOTIDE SEQUENCE [LARGE SCALE GENOMIC DNA]</scope>
    <source>
        <strain evidence="18">WHYD16114868_AA</strain>
        <tissue evidence="18">Blood</tissue>
    </source>
</reference>
<dbReference type="GO" id="GO:0004750">
    <property type="term" value="F:D-ribulose-phosphate 3-epimerase activity"/>
    <property type="evidence" value="ECO:0007669"/>
    <property type="project" value="UniProtKB-EC"/>
</dbReference>
<evidence type="ECO:0000256" key="13">
    <source>
        <dbReference type="ARBA" id="ARBA00023235"/>
    </source>
</evidence>
<dbReference type="InterPro" id="IPR013785">
    <property type="entry name" value="Aldolase_TIM"/>
</dbReference>
<dbReference type="GO" id="GO:0046872">
    <property type="term" value="F:metal ion binding"/>
    <property type="evidence" value="ECO:0007669"/>
    <property type="project" value="UniProtKB-KW"/>
</dbReference>
<dbReference type="InterPro" id="IPR046460">
    <property type="entry name" value="UNC80_C"/>
</dbReference>
<keyword evidence="13" id="KW-0413">Isomerase</keyword>
<evidence type="ECO:0000256" key="4">
    <source>
        <dbReference type="ARBA" id="ARBA00001947"/>
    </source>
</evidence>
<dbReference type="SUPFAM" id="SSF51366">
    <property type="entry name" value="Ribulose-phoshate binding barrel"/>
    <property type="match status" value="1"/>
</dbReference>